<dbReference type="Pfam" id="PF00098">
    <property type="entry name" value="zf-CCHC"/>
    <property type="match status" value="2"/>
</dbReference>
<dbReference type="EMBL" id="KZ502133">
    <property type="protein sequence ID" value="PKU83305.1"/>
    <property type="molecule type" value="Genomic_DNA"/>
</dbReference>
<gene>
    <name evidence="9" type="ORF">MA16_Dca023640</name>
</gene>
<keyword evidence="10" id="KW-1185">Reference proteome</keyword>
<evidence type="ECO:0000259" key="7">
    <source>
        <dbReference type="PROSITE" id="PS50158"/>
    </source>
</evidence>
<evidence type="ECO:0000256" key="6">
    <source>
        <dbReference type="SAM" id="MobiDB-lite"/>
    </source>
</evidence>
<dbReference type="AlphaFoldDB" id="A0A2I0X5W4"/>
<dbReference type="GO" id="GO:0006508">
    <property type="term" value="P:proteolysis"/>
    <property type="evidence" value="ECO:0007669"/>
    <property type="project" value="UniProtKB-KW"/>
</dbReference>
<evidence type="ECO:0000259" key="8">
    <source>
        <dbReference type="PROSITE" id="PS50994"/>
    </source>
</evidence>
<keyword evidence="2" id="KW-0479">Metal-binding</keyword>
<dbReference type="Gene3D" id="3.30.420.10">
    <property type="entry name" value="Ribonuclease H-like superfamily/Ribonuclease H"/>
    <property type="match status" value="1"/>
</dbReference>
<evidence type="ECO:0000313" key="10">
    <source>
        <dbReference type="Proteomes" id="UP000233837"/>
    </source>
</evidence>
<dbReference type="SUPFAM" id="SSF57756">
    <property type="entry name" value="Retrovirus zinc finger-like domains"/>
    <property type="match status" value="1"/>
</dbReference>
<dbReference type="GO" id="GO:0008270">
    <property type="term" value="F:zinc ion binding"/>
    <property type="evidence" value="ECO:0007669"/>
    <property type="project" value="UniProtKB-KW"/>
</dbReference>
<dbReference type="InterPro" id="IPR036397">
    <property type="entry name" value="RNaseH_sf"/>
</dbReference>
<dbReference type="InterPro" id="IPR036875">
    <property type="entry name" value="Znf_CCHC_sf"/>
</dbReference>
<dbReference type="Pfam" id="PF25597">
    <property type="entry name" value="SH3_retrovirus"/>
    <property type="match status" value="1"/>
</dbReference>
<keyword evidence="5" id="KW-0863">Zinc-finger</keyword>
<accession>A0A2I0X5W4</accession>
<evidence type="ECO:0000256" key="2">
    <source>
        <dbReference type="ARBA" id="ARBA00022723"/>
    </source>
</evidence>
<evidence type="ECO:0000256" key="1">
    <source>
        <dbReference type="ARBA" id="ARBA00022670"/>
    </source>
</evidence>
<dbReference type="InterPro" id="IPR013103">
    <property type="entry name" value="RVT_2"/>
</dbReference>
<organism evidence="9 10">
    <name type="scientific">Dendrobium catenatum</name>
    <dbReference type="NCBI Taxonomy" id="906689"/>
    <lineage>
        <taxon>Eukaryota</taxon>
        <taxon>Viridiplantae</taxon>
        <taxon>Streptophyta</taxon>
        <taxon>Embryophyta</taxon>
        <taxon>Tracheophyta</taxon>
        <taxon>Spermatophyta</taxon>
        <taxon>Magnoliopsida</taxon>
        <taxon>Liliopsida</taxon>
        <taxon>Asparagales</taxon>
        <taxon>Orchidaceae</taxon>
        <taxon>Epidendroideae</taxon>
        <taxon>Malaxideae</taxon>
        <taxon>Dendrobiinae</taxon>
        <taxon>Dendrobium</taxon>
    </lineage>
</organism>
<dbReference type="Proteomes" id="UP000233837">
    <property type="component" value="Unassembled WGS sequence"/>
</dbReference>
<proteinExistence type="predicted"/>
<dbReference type="InterPro" id="IPR057670">
    <property type="entry name" value="SH3_retrovirus"/>
</dbReference>
<feature type="region of interest" description="Disordered" evidence="6">
    <location>
        <begin position="145"/>
        <end position="167"/>
    </location>
</feature>
<dbReference type="PROSITE" id="PS50158">
    <property type="entry name" value="ZF_CCHC"/>
    <property type="match status" value="2"/>
</dbReference>
<dbReference type="Pfam" id="PF14223">
    <property type="entry name" value="Retrotran_gag_2"/>
    <property type="match status" value="1"/>
</dbReference>
<evidence type="ECO:0000313" key="9">
    <source>
        <dbReference type="EMBL" id="PKU83305.1"/>
    </source>
</evidence>
<dbReference type="PANTHER" id="PTHR42648">
    <property type="entry name" value="TRANSPOSASE, PUTATIVE-RELATED"/>
    <property type="match status" value="1"/>
</dbReference>
<dbReference type="InterPro" id="IPR025724">
    <property type="entry name" value="GAG-pre-integrase_dom"/>
</dbReference>
<evidence type="ECO:0000256" key="4">
    <source>
        <dbReference type="ARBA" id="ARBA00022801"/>
    </source>
</evidence>
<feature type="domain" description="CCHC-type" evidence="7">
    <location>
        <begin position="191"/>
        <end position="205"/>
    </location>
</feature>
<dbReference type="Gene3D" id="4.10.60.10">
    <property type="entry name" value="Zinc finger, CCHC-type"/>
    <property type="match status" value="1"/>
</dbReference>
<dbReference type="Pfam" id="PF07727">
    <property type="entry name" value="RVT_2"/>
    <property type="match status" value="1"/>
</dbReference>
<dbReference type="InterPro" id="IPR001584">
    <property type="entry name" value="Integrase_cat-core"/>
</dbReference>
<feature type="compositionally biased region" description="Basic residues" evidence="6">
    <location>
        <begin position="149"/>
        <end position="166"/>
    </location>
</feature>
<dbReference type="Pfam" id="PF00665">
    <property type="entry name" value="rve"/>
    <property type="match status" value="1"/>
</dbReference>
<dbReference type="GO" id="GO:0004190">
    <property type="term" value="F:aspartic-type endopeptidase activity"/>
    <property type="evidence" value="ECO:0007669"/>
    <property type="project" value="UniProtKB-KW"/>
</dbReference>
<keyword evidence="3" id="KW-0064">Aspartyl protease</keyword>
<dbReference type="SUPFAM" id="SSF56672">
    <property type="entry name" value="DNA/RNA polymerases"/>
    <property type="match status" value="1"/>
</dbReference>
<evidence type="ECO:0000256" key="3">
    <source>
        <dbReference type="ARBA" id="ARBA00022750"/>
    </source>
</evidence>
<name>A0A2I0X5W4_9ASPA</name>
<reference evidence="9 10" key="1">
    <citation type="journal article" date="2016" name="Sci. Rep.">
        <title>The Dendrobium catenatum Lindl. genome sequence provides insights into polysaccharide synthase, floral development and adaptive evolution.</title>
        <authorList>
            <person name="Zhang G.Q."/>
            <person name="Xu Q."/>
            <person name="Bian C."/>
            <person name="Tsai W.C."/>
            <person name="Yeh C.M."/>
            <person name="Liu K.W."/>
            <person name="Yoshida K."/>
            <person name="Zhang L.S."/>
            <person name="Chang S.B."/>
            <person name="Chen F."/>
            <person name="Shi Y."/>
            <person name="Su Y.Y."/>
            <person name="Zhang Y.Q."/>
            <person name="Chen L.J."/>
            <person name="Yin Y."/>
            <person name="Lin M."/>
            <person name="Huang H."/>
            <person name="Deng H."/>
            <person name="Wang Z.W."/>
            <person name="Zhu S.L."/>
            <person name="Zhao X."/>
            <person name="Deng C."/>
            <person name="Niu S.C."/>
            <person name="Huang J."/>
            <person name="Wang M."/>
            <person name="Liu G.H."/>
            <person name="Yang H.J."/>
            <person name="Xiao X.J."/>
            <person name="Hsiao Y.Y."/>
            <person name="Wu W.L."/>
            <person name="Chen Y.Y."/>
            <person name="Mitsuda N."/>
            <person name="Ohme-Takagi M."/>
            <person name="Luo Y.B."/>
            <person name="Van de Peer Y."/>
            <person name="Liu Z.J."/>
        </authorList>
    </citation>
    <scope>NUCLEOTIDE SEQUENCE [LARGE SCALE GENOMIC DNA]</scope>
    <source>
        <tissue evidence="9">The whole plant</tissue>
    </source>
</reference>
<keyword evidence="4" id="KW-0378">Hydrolase</keyword>
<feature type="domain" description="CCHC-type" evidence="7">
    <location>
        <begin position="174"/>
        <end position="187"/>
    </location>
</feature>
<keyword evidence="5" id="KW-0862">Zinc</keyword>
<dbReference type="InterPro" id="IPR012337">
    <property type="entry name" value="RNaseH-like_sf"/>
</dbReference>
<dbReference type="Pfam" id="PF22936">
    <property type="entry name" value="Pol_BBD"/>
    <property type="match status" value="1"/>
</dbReference>
<dbReference type="PROSITE" id="PS50994">
    <property type="entry name" value="INTEGRASE"/>
    <property type="match status" value="1"/>
</dbReference>
<protein>
    <submittedName>
        <fullName evidence="9">Retrovirus-related Pol polyprotein from transposon TNT 1-94</fullName>
    </submittedName>
</protein>
<dbReference type="GO" id="GO:0003676">
    <property type="term" value="F:nucleic acid binding"/>
    <property type="evidence" value="ECO:0007669"/>
    <property type="project" value="InterPro"/>
</dbReference>
<dbReference type="SUPFAM" id="SSF53098">
    <property type="entry name" value="Ribonuclease H-like"/>
    <property type="match status" value="1"/>
</dbReference>
<dbReference type="SMART" id="SM00343">
    <property type="entry name" value="ZnF_C2HC"/>
    <property type="match status" value="2"/>
</dbReference>
<evidence type="ECO:0000256" key="5">
    <source>
        <dbReference type="PROSITE-ProRule" id="PRU00047"/>
    </source>
</evidence>
<dbReference type="CDD" id="cd09272">
    <property type="entry name" value="RNase_HI_RT_Ty1"/>
    <property type="match status" value="1"/>
</dbReference>
<dbReference type="InterPro" id="IPR054722">
    <property type="entry name" value="PolX-like_BBD"/>
</dbReference>
<dbReference type="Pfam" id="PF13976">
    <property type="entry name" value="gag_pre-integrs"/>
    <property type="match status" value="1"/>
</dbReference>
<dbReference type="GO" id="GO:0015074">
    <property type="term" value="P:DNA integration"/>
    <property type="evidence" value="ECO:0007669"/>
    <property type="project" value="InterPro"/>
</dbReference>
<dbReference type="InterPro" id="IPR043502">
    <property type="entry name" value="DNA/RNA_pol_sf"/>
</dbReference>
<feature type="domain" description="Integrase catalytic" evidence="8">
    <location>
        <begin position="426"/>
        <end position="592"/>
    </location>
</feature>
<dbReference type="InterPro" id="IPR001878">
    <property type="entry name" value="Znf_CCHC"/>
</dbReference>
<reference evidence="9 10" key="2">
    <citation type="journal article" date="2017" name="Nature">
        <title>The Apostasia genome and the evolution of orchids.</title>
        <authorList>
            <person name="Zhang G.Q."/>
            <person name="Liu K.W."/>
            <person name="Li Z."/>
            <person name="Lohaus R."/>
            <person name="Hsiao Y.Y."/>
            <person name="Niu S.C."/>
            <person name="Wang J.Y."/>
            <person name="Lin Y.C."/>
            <person name="Xu Q."/>
            <person name="Chen L.J."/>
            <person name="Yoshida K."/>
            <person name="Fujiwara S."/>
            <person name="Wang Z.W."/>
            <person name="Zhang Y.Q."/>
            <person name="Mitsuda N."/>
            <person name="Wang M."/>
            <person name="Liu G.H."/>
            <person name="Pecoraro L."/>
            <person name="Huang H.X."/>
            <person name="Xiao X.J."/>
            <person name="Lin M."/>
            <person name="Wu X.Y."/>
            <person name="Wu W.L."/>
            <person name="Chen Y.Y."/>
            <person name="Chang S.B."/>
            <person name="Sakamoto S."/>
            <person name="Ohme-Takagi M."/>
            <person name="Yagi M."/>
            <person name="Zeng S.J."/>
            <person name="Shen C.Y."/>
            <person name="Yeh C.M."/>
            <person name="Luo Y.B."/>
            <person name="Tsai W.C."/>
            <person name="Van de Peer Y."/>
            <person name="Liu Z.J."/>
        </authorList>
    </citation>
    <scope>NUCLEOTIDE SEQUENCE [LARGE SCALE GENOMIC DNA]</scope>
    <source>
        <tissue evidence="9">The whole plant</tissue>
    </source>
</reference>
<sequence>MTANQLKALKETRAKDKTALYLLYQAIDESGFEKIAGATTSKEAWNTLEKVFKGADRVKQVRLQTLRGELEGMKMKESEGVSDYITRVQAVVNQLKRNGEMLTDARVVEKILRSLTNNFENVVCAIEESKDLGTLTVEELAGSLEAHEQRKKKKKGRGRGRGRGGRQNHSNVECYKCGKYGHYAKDCNSEKCYNCGKFGHYARDCYGEKKIEENTNLVTEEEVKDGLLMIAHDEKNSSWYLDTGASNHMCGHRHLFKEMRVVEDGHVSFGDASKIQVKGQGTISYMQKDGAKGLIENVYFVPDLKSNILSMGQLMEKGYSVFMKDEVLQLKDKKGRLVTQINMAKNRMYKINLVYVREKCLQVDVEDKASLWHLRFGHLHYGGLQKLLKKKMVYGLPEVDYTNKLCEDCIFGKHARNSFQKKAEYRASSILELVHTDICGPITPESFSGKRYFITFIDDYSRKTWVYFLKEKSETFNVFKKFKAMVEKTTGKFIRALRSDRGGEYNSAEFTSFCEQQGVRRFLTTPYSPQQNGVAERKNRTILDMVRSMLKSKEMPKEFWAEAVQCSIYIQNRCPHMKLEDKTPQEAWSGKKPTVSHLKIFGSVAYAHVPDQQRTKLEDKSKKYVFIGYDEQTKGYKLLDPINKKVVLSRDVRVNEARKWDWNNSSEEQENISFEEAVKNEKWKEAMDEEIKSIERNKTWELAELPKGSRPIGVKWVFKKKMNAQGEIDRYKARLVAKGYIQKAGIDYDEVFAPVTRMETIRLLISYAAQFEWPIYQMDVKSAFLNGVIEEEIYLEQPPGYKKIGEEQKVLKLRKALYGLKQAPRAWNTRIDIYFKKNGFTQCPYEHALYVKKKGGNLLFVALYVDDLLFMGNNGKMIENFKCEMEQEFEMTDLGLMKYFLGLEVRQGKSGIFVSQEAYSKDILKKNKMENCNPVTTPMELGAKFSRFDGGDRVDATKYRSLVGSLRYLTSTRPDISYSVGVVSRFMEEPTYTHWKALKRILRYVRGTESLGLFYSKTDEYKLVGYSDSDWCGDIDDRKSTSGYVFFLGDTAFTWLSKKQPIVTLSTCEAEYVAAALCVCHAVWLRNLLYEMNL</sequence>
<dbReference type="PANTHER" id="PTHR42648:SF18">
    <property type="entry name" value="RETROTRANSPOSON, UNCLASSIFIED-LIKE PROTEIN"/>
    <property type="match status" value="1"/>
</dbReference>
<keyword evidence="1" id="KW-0645">Protease</keyword>
<dbReference type="InterPro" id="IPR039537">
    <property type="entry name" value="Retrotran_Ty1/copia-like"/>
</dbReference>